<sequence length="117" mass="13584">RLRCLAPRYVRARTCPHPLHAHAHAFVCRLTTACFRFSKIQTFDIKLPPETIHTKYDTKQMRDALISQLNELMHKGHETFGGVTEADADKEYQAFKQHMDQIHLQLTSSHLQEQTSL</sequence>
<dbReference type="AlphaFoldDB" id="A0A1E1WT80"/>
<name>A0A1E1WT80_PECGO</name>
<feature type="non-terminal residue" evidence="1">
    <location>
        <position position="117"/>
    </location>
</feature>
<gene>
    <name evidence="1" type="ORF">g.74</name>
</gene>
<organism evidence="1">
    <name type="scientific">Pectinophora gossypiella</name>
    <name type="common">Cotton pink bollworm</name>
    <name type="synonym">Depressaria gossypiella</name>
    <dbReference type="NCBI Taxonomy" id="13191"/>
    <lineage>
        <taxon>Eukaryota</taxon>
        <taxon>Metazoa</taxon>
        <taxon>Ecdysozoa</taxon>
        <taxon>Arthropoda</taxon>
        <taxon>Hexapoda</taxon>
        <taxon>Insecta</taxon>
        <taxon>Pterygota</taxon>
        <taxon>Neoptera</taxon>
        <taxon>Endopterygota</taxon>
        <taxon>Lepidoptera</taxon>
        <taxon>Glossata</taxon>
        <taxon>Ditrysia</taxon>
        <taxon>Gelechioidea</taxon>
        <taxon>Gelechiidae</taxon>
        <taxon>Apatetrinae</taxon>
        <taxon>Pectinophora</taxon>
    </lineage>
</organism>
<feature type="non-terminal residue" evidence="1">
    <location>
        <position position="1"/>
    </location>
</feature>
<dbReference type="EMBL" id="GDQN01001043">
    <property type="protein sequence ID" value="JAT90011.1"/>
    <property type="molecule type" value="Transcribed_RNA"/>
</dbReference>
<proteinExistence type="predicted"/>
<accession>A0A1E1WT80</accession>
<evidence type="ECO:0000313" key="1">
    <source>
        <dbReference type="EMBL" id="JAT90011.1"/>
    </source>
</evidence>
<reference evidence="1" key="1">
    <citation type="submission" date="2015-09" db="EMBL/GenBank/DDBJ databases">
        <title>De novo assembly of Pectinophora gossypiella (Pink Bollworm) gut transcriptome.</title>
        <authorList>
            <person name="Tassone E.E."/>
        </authorList>
    </citation>
    <scope>NUCLEOTIDE SEQUENCE</scope>
</reference>
<dbReference type="OrthoDB" id="158357at2759"/>
<protein>
    <submittedName>
        <fullName evidence="1">Uncharacterized protein</fullName>
    </submittedName>
</protein>